<reference evidence="1 2" key="1">
    <citation type="journal article" date="2013" name="PLoS ONE">
        <title>Genome-Wide Relatedness of Treponema pedis, from Gingiva and Necrotic Skin Lesions of Pigs, with the Human Oral Pathogen Treponema denticola.</title>
        <authorList>
            <person name="Svartstrom O."/>
            <person name="Mushtaq M."/>
            <person name="Pringle M."/>
            <person name="Segerman B."/>
        </authorList>
    </citation>
    <scope>NUCLEOTIDE SEQUENCE [LARGE SCALE GENOMIC DNA]</scope>
    <source>
        <strain evidence="1">T A4</strain>
    </source>
</reference>
<keyword evidence="2" id="KW-1185">Reference proteome</keyword>
<dbReference type="KEGG" id="tped:TPE_1730"/>
<dbReference type="STRING" id="1291379.TPE_1730"/>
<evidence type="ECO:0000313" key="2">
    <source>
        <dbReference type="Proteomes" id="UP000015620"/>
    </source>
</evidence>
<dbReference type="RefSeq" id="WP_020965502.1">
    <property type="nucleotide sequence ID" value="NC_022097.1"/>
</dbReference>
<dbReference type="Proteomes" id="UP000015620">
    <property type="component" value="Chromosome"/>
</dbReference>
<name>S6A8P8_9SPIR</name>
<dbReference type="HOGENOM" id="CLU_153955_1_0_12"/>
<protein>
    <submittedName>
        <fullName evidence="1">YD repeat-containing protein</fullName>
    </submittedName>
</protein>
<dbReference type="AlphaFoldDB" id="S6A8P8"/>
<evidence type="ECO:0000313" key="1">
    <source>
        <dbReference type="EMBL" id="AGT44204.1"/>
    </source>
</evidence>
<organism evidence="1 2">
    <name type="scientific">Treponema pedis str. T A4</name>
    <dbReference type="NCBI Taxonomy" id="1291379"/>
    <lineage>
        <taxon>Bacteria</taxon>
        <taxon>Pseudomonadati</taxon>
        <taxon>Spirochaetota</taxon>
        <taxon>Spirochaetia</taxon>
        <taxon>Spirochaetales</taxon>
        <taxon>Treponemataceae</taxon>
        <taxon>Treponema</taxon>
    </lineage>
</organism>
<sequence>MKISYLFNQPNYLTSRTAIAREQKQFIKIAFAVHLSAVISVGIYRSGSEALKSDVPILVYFYILCNNKSYKNIAGFLRARCLHRPLSSSFEDRS</sequence>
<dbReference type="GeneID" id="301090231"/>
<accession>S6A8P8</accession>
<gene>
    <name evidence="1" type="ORF">TPE_1730</name>
</gene>
<dbReference type="EMBL" id="CP004120">
    <property type="protein sequence ID" value="AGT44204.1"/>
    <property type="molecule type" value="Genomic_DNA"/>
</dbReference>
<dbReference type="PATRIC" id="fig|1291379.3.peg.1703"/>
<proteinExistence type="predicted"/>